<dbReference type="AlphaFoldDB" id="A0A839QQI3"/>
<proteinExistence type="predicted"/>
<dbReference type="Proteomes" id="UP000568050">
    <property type="component" value="Unassembled WGS sequence"/>
</dbReference>
<keyword evidence="2" id="KW-0812">Transmembrane</keyword>
<evidence type="ECO:0000256" key="2">
    <source>
        <dbReference type="SAM" id="Phobius"/>
    </source>
</evidence>
<organism evidence="3 4">
    <name type="scientific">Helcobacillus massiliensis</name>
    <dbReference type="NCBI Taxonomy" id="521392"/>
    <lineage>
        <taxon>Bacteria</taxon>
        <taxon>Bacillati</taxon>
        <taxon>Actinomycetota</taxon>
        <taxon>Actinomycetes</taxon>
        <taxon>Micrococcales</taxon>
        <taxon>Dermabacteraceae</taxon>
        <taxon>Helcobacillus</taxon>
    </lineage>
</organism>
<sequence length="64" mass="6307">METLVLAGLALGGILIACLIVLVIALAVHLLLVRQRGATDESPKAPGGALGTAVSTGQQTTGGE</sequence>
<comment type="caution">
    <text evidence="3">The sequence shown here is derived from an EMBL/GenBank/DDBJ whole genome shotgun (WGS) entry which is preliminary data.</text>
</comment>
<evidence type="ECO:0000313" key="3">
    <source>
        <dbReference type="EMBL" id="MBB3022753.1"/>
    </source>
</evidence>
<dbReference type="EMBL" id="JACHWP010000001">
    <property type="protein sequence ID" value="MBB3022753.1"/>
    <property type="molecule type" value="Genomic_DNA"/>
</dbReference>
<reference evidence="3 4" key="1">
    <citation type="submission" date="2020-08" db="EMBL/GenBank/DDBJ databases">
        <title>Sequencing the genomes of 1000 actinobacteria strains.</title>
        <authorList>
            <person name="Klenk H.-P."/>
        </authorList>
    </citation>
    <scope>NUCLEOTIDE SEQUENCE [LARGE SCALE GENOMIC DNA]</scope>
    <source>
        <strain evidence="3 4">DSM 23040</strain>
    </source>
</reference>
<dbReference type="RefSeq" id="WP_183375041.1">
    <property type="nucleotide sequence ID" value="NZ_CBCSFZ010000030.1"/>
</dbReference>
<feature type="transmembrane region" description="Helical" evidence="2">
    <location>
        <begin position="6"/>
        <end position="32"/>
    </location>
</feature>
<accession>A0A839QQI3</accession>
<keyword evidence="2" id="KW-1133">Transmembrane helix</keyword>
<feature type="region of interest" description="Disordered" evidence="1">
    <location>
        <begin position="39"/>
        <end position="64"/>
    </location>
</feature>
<keyword evidence="4" id="KW-1185">Reference proteome</keyword>
<keyword evidence="2" id="KW-0472">Membrane</keyword>
<name>A0A839QQI3_9MICO</name>
<evidence type="ECO:0000256" key="1">
    <source>
        <dbReference type="SAM" id="MobiDB-lite"/>
    </source>
</evidence>
<gene>
    <name evidence="3" type="ORF">FHX50_001001</name>
</gene>
<protein>
    <submittedName>
        <fullName evidence="3">Tfp pilus assembly protein PilV</fullName>
    </submittedName>
</protein>
<feature type="compositionally biased region" description="Polar residues" evidence="1">
    <location>
        <begin position="53"/>
        <end position="64"/>
    </location>
</feature>
<evidence type="ECO:0000313" key="4">
    <source>
        <dbReference type="Proteomes" id="UP000568050"/>
    </source>
</evidence>